<evidence type="ECO:0008006" key="3">
    <source>
        <dbReference type="Google" id="ProtNLM"/>
    </source>
</evidence>
<name>A0A8J3YBL8_9ACTN</name>
<dbReference type="Pfam" id="PF14350">
    <property type="entry name" value="Beta_protein"/>
    <property type="match status" value="1"/>
</dbReference>
<dbReference type="InterPro" id="IPR025683">
    <property type="entry name" value="Protein_beta"/>
</dbReference>
<organism evidence="1 2">
    <name type="scientific">Spirilliplanes yamanashiensis</name>
    <dbReference type="NCBI Taxonomy" id="42233"/>
    <lineage>
        <taxon>Bacteria</taxon>
        <taxon>Bacillati</taxon>
        <taxon>Actinomycetota</taxon>
        <taxon>Actinomycetes</taxon>
        <taxon>Micromonosporales</taxon>
        <taxon>Micromonosporaceae</taxon>
        <taxon>Spirilliplanes</taxon>
    </lineage>
</organism>
<comment type="caution">
    <text evidence="1">The sequence shown here is derived from an EMBL/GenBank/DDBJ whole genome shotgun (WGS) entry which is preliminary data.</text>
</comment>
<accession>A0A8J3YBL8</accession>
<gene>
    <name evidence="1" type="ORF">Sya03_50730</name>
</gene>
<reference evidence="1" key="1">
    <citation type="submission" date="2021-01" db="EMBL/GenBank/DDBJ databases">
        <title>Whole genome shotgun sequence of Spirilliplanes yamanashiensis NBRC 15828.</title>
        <authorList>
            <person name="Komaki H."/>
            <person name="Tamura T."/>
        </authorList>
    </citation>
    <scope>NUCLEOTIDE SEQUENCE</scope>
    <source>
        <strain evidence="1">NBRC 15828</strain>
    </source>
</reference>
<dbReference type="EMBL" id="BOOY01000036">
    <property type="protein sequence ID" value="GIJ05721.1"/>
    <property type="molecule type" value="Genomic_DNA"/>
</dbReference>
<dbReference type="RefSeq" id="WP_203940923.1">
    <property type="nucleotide sequence ID" value="NZ_BAAAGJ010000003.1"/>
</dbReference>
<evidence type="ECO:0000313" key="2">
    <source>
        <dbReference type="Proteomes" id="UP000652013"/>
    </source>
</evidence>
<evidence type="ECO:0000313" key="1">
    <source>
        <dbReference type="EMBL" id="GIJ05721.1"/>
    </source>
</evidence>
<keyword evidence="2" id="KW-1185">Reference proteome</keyword>
<sequence>MPARDPAREGGPAAYRPVLRARRGELVALHHLDPGQAARVAPVLEPVAAAQGAEELTRLLRELPPATPTVAVDTSVTGGDPLLLGERLGELGIAAEPVLRSWDDDRRLAQAGLAAKLFGGRAVFRFQPYVDVRNAPAATELCRHVWSTADLAAEQMDLLVDLADVGCAAGAARFGDRTRRVLRWARGHPWRSITLVAGAMPANLDELPSDEAVAVERFDARFFAAVADEGIGYGDYGVTSPLRRHGVHHRQLPTLRYATGAEWWIYRWSRRGGRPDDRCHDLCRTLVGAAHWPAAGARFSWGDAMIARRARTAPGAGSPASWMAWSTSHHIAQVLTERAVS</sequence>
<protein>
    <recommendedName>
        <fullName evidence="3">T4 beta protein</fullName>
    </recommendedName>
</protein>
<dbReference type="AlphaFoldDB" id="A0A8J3YBL8"/>
<proteinExistence type="predicted"/>
<dbReference type="Proteomes" id="UP000652013">
    <property type="component" value="Unassembled WGS sequence"/>
</dbReference>